<sequence>MNNVYFENIDQVGKLYLEYVFYEFEYEPILFLCTDKNKNLYLCLCSEIRYEQKWIITKCNMDILKLLLNKEIDIASAFLISKEAIIVTMDLKGNEKNFKIPMSKIDPLDLPKEGTFIKGNEKALNYLLKKEIKKIQTQLKITIDISYNNVIIERENNSF</sequence>
<dbReference type="RefSeq" id="WP_055159624.1">
    <property type="nucleotide sequence ID" value="NZ_CZAU01000006.1"/>
</dbReference>
<dbReference type="EMBL" id="CZAU01000006">
    <property type="protein sequence ID" value="CUP23060.1"/>
    <property type="molecule type" value="Genomic_DNA"/>
</dbReference>
<proteinExistence type="predicted"/>
<organism evidence="1 2">
    <name type="scientific">Anaerostipes hadrus</name>
    <dbReference type="NCBI Taxonomy" id="649756"/>
    <lineage>
        <taxon>Bacteria</taxon>
        <taxon>Bacillati</taxon>
        <taxon>Bacillota</taxon>
        <taxon>Clostridia</taxon>
        <taxon>Lachnospirales</taxon>
        <taxon>Lachnospiraceae</taxon>
        <taxon>Anaerostipes</taxon>
    </lineage>
</organism>
<dbReference type="AlphaFoldDB" id="A0A174LMW6"/>
<gene>
    <name evidence="1" type="ORF">ERS852520_00890</name>
</gene>
<reference evidence="1 2" key="1">
    <citation type="submission" date="2015-09" db="EMBL/GenBank/DDBJ databases">
        <authorList>
            <consortium name="Pathogen Informatics"/>
        </authorList>
    </citation>
    <scope>NUCLEOTIDE SEQUENCE [LARGE SCALE GENOMIC DNA]</scope>
    <source>
        <strain evidence="1 2">2789STDY5834908</strain>
    </source>
</reference>
<protein>
    <submittedName>
        <fullName evidence="1">Uncharacterized protein</fullName>
    </submittedName>
</protein>
<name>A0A174LMW6_ANAHA</name>
<evidence type="ECO:0000313" key="2">
    <source>
        <dbReference type="Proteomes" id="UP000095564"/>
    </source>
</evidence>
<dbReference type="OrthoDB" id="2065084at2"/>
<evidence type="ECO:0000313" key="1">
    <source>
        <dbReference type="EMBL" id="CUP23060.1"/>
    </source>
</evidence>
<accession>A0A174LMW6</accession>
<dbReference type="Proteomes" id="UP000095564">
    <property type="component" value="Unassembled WGS sequence"/>
</dbReference>